<dbReference type="Proteomes" id="UP001224644">
    <property type="component" value="Unassembled WGS sequence"/>
</dbReference>
<organism evidence="2 3">
    <name type="scientific">Methylobacterium adhaesivum</name>
    <dbReference type="NCBI Taxonomy" id="333297"/>
    <lineage>
        <taxon>Bacteria</taxon>
        <taxon>Pseudomonadati</taxon>
        <taxon>Pseudomonadota</taxon>
        <taxon>Alphaproteobacteria</taxon>
        <taxon>Hyphomicrobiales</taxon>
        <taxon>Methylobacteriaceae</taxon>
        <taxon>Methylobacterium</taxon>
    </lineage>
</organism>
<dbReference type="GO" id="GO:0016874">
    <property type="term" value="F:ligase activity"/>
    <property type="evidence" value="ECO:0007669"/>
    <property type="project" value="UniProtKB-KW"/>
</dbReference>
<evidence type="ECO:0000259" key="1">
    <source>
        <dbReference type="Pfam" id="PF16917"/>
    </source>
</evidence>
<sequence>MTASPAPDPADLVLPPAFTGLRVPATDEAFARARALAEAEAGEAAGTLVIVEREDVLDLAVILAPGEPLASARRAFLLGMVALVDAVGTYGPPEMPITLIWPGTLMFDGARLGGGRLAWPEDCAEAAVPDWLVFSATLLVSKAQWGDPGLTPGSTALDEEGFGPDIRLPLAESFARNLMKAFAAWEEDGFSGIAARYLAHLPAAVGARAGIDGNGDALLERGGATERLALVPGLTEPDWHDPATRTVRL</sequence>
<name>A0ABT8BGF5_9HYPH</name>
<proteinExistence type="predicted"/>
<dbReference type="InterPro" id="IPR004143">
    <property type="entry name" value="BPL_LPL_catalytic"/>
</dbReference>
<accession>A0ABT8BGF5</accession>
<keyword evidence="2" id="KW-0436">Ligase</keyword>
<feature type="domain" description="BPL/LPL catalytic" evidence="1">
    <location>
        <begin position="14"/>
        <end position="198"/>
    </location>
</feature>
<comment type="caution">
    <text evidence="2">The sequence shown here is derived from an EMBL/GenBank/DDBJ whole genome shotgun (WGS) entry which is preliminary data.</text>
</comment>
<dbReference type="EMBL" id="JAUFPX010000006">
    <property type="protein sequence ID" value="MDN3590953.1"/>
    <property type="molecule type" value="Genomic_DNA"/>
</dbReference>
<dbReference type="Pfam" id="PF16917">
    <property type="entry name" value="BPL_LplA_LipB_2"/>
    <property type="match status" value="1"/>
</dbReference>
<dbReference type="InterPro" id="IPR045864">
    <property type="entry name" value="aa-tRNA-synth_II/BPL/LPL"/>
</dbReference>
<evidence type="ECO:0000313" key="2">
    <source>
        <dbReference type="EMBL" id="MDN3590953.1"/>
    </source>
</evidence>
<reference evidence="3" key="1">
    <citation type="journal article" date="2019" name="Int. J. Syst. Evol. Microbiol.">
        <title>The Global Catalogue of Microorganisms (GCM) 10K type strain sequencing project: providing services to taxonomists for standard genome sequencing and annotation.</title>
        <authorList>
            <consortium name="The Broad Institute Genomics Platform"/>
            <consortium name="The Broad Institute Genome Sequencing Center for Infectious Disease"/>
            <person name="Wu L."/>
            <person name="Ma J."/>
        </authorList>
    </citation>
    <scope>NUCLEOTIDE SEQUENCE [LARGE SCALE GENOMIC DNA]</scope>
    <source>
        <strain evidence="3">CECT 7069</strain>
    </source>
</reference>
<keyword evidence="3" id="KW-1185">Reference proteome</keyword>
<dbReference type="RefSeq" id="WP_238222390.1">
    <property type="nucleotide sequence ID" value="NZ_BPQD01000003.1"/>
</dbReference>
<gene>
    <name evidence="2" type="ORF">QWZ12_10040</name>
</gene>
<protein>
    <submittedName>
        <fullName evidence="2">Biotin/lipoate--protein ligase family protein</fullName>
    </submittedName>
</protein>
<evidence type="ECO:0000313" key="3">
    <source>
        <dbReference type="Proteomes" id="UP001224644"/>
    </source>
</evidence>
<dbReference type="Gene3D" id="3.30.930.10">
    <property type="entry name" value="Bira Bifunctional Protein, Domain 2"/>
    <property type="match status" value="1"/>
</dbReference>